<organism evidence="1">
    <name type="scientific">Amphimedon queenslandica</name>
    <name type="common">Sponge</name>
    <dbReference type="NCBI Taxonomy" id="400682"/>
    <lineage>
        <taxon>Eukaryota</taxon>
        <taxon>Metazoa</taxon>
        <taxon>Porifera</taxon>
        <taxon>Demospongiae</taxon>
        <taxon>Heteroscleromorpha</taxon>
        <taxon>Haplosclerida</taxon>
        <taxon>Niphatidae</taxon>
        <taxon>Amphimedon</taxon>
    </lineage>
</organism>
<dbReference type="AlphaFoldDB" id="A0A1X7VHU8"/>
<name>A0A1X7VHU8_AMPQE</name>
<evidence type="ECO:0000313" key="1">
    <source>
        <dbReference type="EnsemblMetazoa" id="Aqu2.1.39379_001"/>
    </source>
</evidence>
<dbReference type="PANTHER" id="PTHR31424">
    <property type="entry name" value="PROTEIN CBG23806"/>
    <property type="match status" value="1"/>
</dbReference>
<dbReference type="EnsemblMetazoa" id="Aqu2.1.39379_001">
    <property type="protein sequence ID" value="Aqu2.1.39379_001"/>
    <property type="gene ID" value="Aqu2.1.39379"/>
</dbReference>
<accession>A0A1X7VHU8</accession>
<proteinExistence type="predicted"/>
<reference evidence="1" key="1">
    <citation type="submission" date="2017-05" db="UniProtKB">
        <authorList>
            <consortium name="EnsemblMetazoa"/>
        </authorList>
    </citation>
    <scope>IDENTIFICATION</scope>
</reference>
<sequence>MNYLEVTLSKYLCQVITAGWCSILWDQLSIPLVARYSEIRTLDSLSQNYKEFMNYGGNLKKAIFHNNVIGKRFFNISLTQVCPPRLHITLDIFQRLFNLLENDCHELDLLMITKYQHITL</sequence>
<dbReference type="OrthoDB" id="10050996at2759"/>
<dbReference type="InParanoid" id="A0A1X7VHU8"/>
<protein>
    <submittedName>
        <fullName evidence="1">Uncharacterized protein</fullName>
    </submittedName>
</protein>